<dbReference type="GO" id="GO:0005975">
    <property type="term" value="P:carbohydrate metabolic process"/>
    <property type="evidence" value="ECO:0007669"/>
    <property type="project" value="InterPro"/>
</dbReference>
<evidence type="ECO:0000313" key="2">
    <source>
        <dbReference type="EMBL" id="SBO95717.1"/>
    </source>
</evidence>
<reference evidence="2" key="1">
    <citation type="submission" date="2016-04" db="EMBL/GenBank/DDBJ databases">
        <authorList>
            <person name="Evans L.H."/>
            <person name="Alamgir A."/>
            <person name="Owens N."/>
            <person name="Weber N.D."/>
            <person name="Virtaneva K."/>
            <person name="Barbian K."/>
            <person name="Babar A."/>
            <person name="Rosenke K."/>
        </authorList>
    </citation>
    <scope>NUCLEOTIDE SEQUENCE</scope>
    <source>
        <strain evidence="2">Nono1</strain>
    </source>
</reference>
<gene>
    <name evidence="2" type="ORF">BN4615_P5233</name>
</gene>
<sequence>MCSHNPVGGVHACENPMLKEVLKDGFDGYVMSGFGCR</sequence>
<dbReference type="EMBL" id="LT559118">
    <property type="protein sequence ID" value="SBO95717.1"/>
    <property type="molecule type" value="Genomic_DNA"/>
</dbReference>
<name>A0A1M4E9W5_9ACTN</name>
<dbReference type="InterPro" id="IPR017853">
    <property type="entry name" value="GH"/>
</dbReference>
<accession>A0A1M4E9W5</accession>
<proteinExistence type="predicted"/>
<dbReference type="InterPro" id="IPR036962">
    <property type="entry name" value="Glyco_hydro_3_N_sf"/>
</dbReference>
<protein>
    <submittedName>
        <fullName evidence="2">Uncharacterized protein</fullName>
    </submittedName>
</protein>
<dbReference type="SUPFAM" id="SSF51445">
    <property type="entry name" value="(Trans)glycosidases"/>
    <property type="match status" value="1"/>
</dbReference>
<dbReference type="AlphaFoldDB" id="A0A1M4E9W5"/>
<organism evidence="2">
    <name type="scientific">Nonomuraea gerenzanensis</name>
    <dbReference type="NCBI Taxonomy" id="93944"/>
    <lineage>
        <taxon>Bacteria</taxon>
        <taxon>Bacillati</taxon>
        <taxon>Actinomycetota</taxon>
        <taxon>Actinomycetes</taxon>
        <taxon>Streptosporangiales</taxon>
        <taxon>Streptosporangiaceae</taxon>
        <taxon>Nonomuraea</taxon>
    </lineage>
</organism>
<dbReference type="GO" id="GO:0004553">
    <property type="term" value="F:hydrolase activity, hydrolyzing O-glycosyl compounds"/>
    <property type="evidence" value="ECO:0007669"/>
    <property type="project" value="InterPro"/>
</dbReference>
<dbReference type="Gene3D" id="3.20.20.300">
    <property type="entry name" value="Glycoside hydrolase, family 3, N-terminal domain"/>
    <property type="match status" value="1"/>
</dbReference>
<keyword evidence="1" id="KW-0378">Hydrolase</keyword>
<evidence type="ECO:0000256" key="1">
    <source>
        <dbReference type="ARBA" id="ARBA00022801"/>
    </source>
</evidence>